<dbReference type="GO" id="GO:0009966">
    <property type="term" value="P:regulation of signal transduction"/>
    <property type="evidence" value="ECO:0007669"/>
    <property type="project" value="InterPro"/>
</dbReference>
<feature type="domain" description="Peptidase M28" evidence="11">
    <location>
        <begin position="195"/>
        <end position="396"/>
    </location>
</feature>
<evidence type="ECO:0000259" key="11">
    <source>
        <dbReference type="Pfam" id="PF04389"/>
    </source>
</evidence>
<evidence type="ECO:0000256" key="6">
    <source>
        <dbReference type="ARBA" id="ARBA00022989"/>
    </source>
</evidence>
<evidence type="ECO:0000313" key="12">
    <source>
        <dbReference type="EMBL" id="VDP23567.1"/>
    </source>
</evidence>
<proteinExistence type="inferred from homology"/>
<comment type="similarity">
    <text evidence="2">Belongs to the nicastrin family.</text>
</comment>
<keyword evidence="3 10" id="KW-0812">Transmembrane</keyword>
<gene>
    <name evidence="12" type="ORF">HPBE_LOCUS21148</name>
</gene>
<organism evidence="12">
    <name type="scientific">Heligmosomoides polygyrus</name>
    <name type="common">Parasitic roundworm</name>
    <dbReference type="NCBI Taxonomy" id="6339"/>
    <lineage>
        <taxon>Eukaryota</taxon>
        <taxon>Metazoa</taxon>
        <taxon>Ecdysozoa</taxon>
        <taxon>Nematoda</taxon>
        <taxon>Chromadorea</taxon>
        <taxon>Rhabditida</taxon>
        <taxon>Rhabditina</taxon>
        <taxon>Rhabditomorpha</taxon>
        <taxon>Strongyloidea</taxon>
        <taxon>Heligmosomidae</taxon>
        <taxon>Heligmosomoides</taxon>
    </lineage>
</organism>
<keyword evidence="7 10" id="KW-0472">Membrane</keyword>
<dbReference type="EMBL" id="UZAH01032737">
    <property type="protein sequence ID" value="VDP23567.1"/>
    <property type="molecule type" value="Genomic_DNA"/>
</dbReference>
<keyword evidence="8" id="KW-0325">Glycoprotein</keyword>
<evidence type="ECO:0000256" key="8">
    <source>
        <dbReference type="ARBA" id="ARBA00023180"/>
    </source>
</evidence>
<dbReference type="PANTHER" id="PTHR31826">
    <property type="entry name" value="NICALIN"/>
    <property type="match status" value="1"/>
</dbReference>
<dbReference type="OrthoDB" id="5913609at2759"/>
<keyword evidence="13" id="KW-1185">Reference proteome</keyword>
<evidence type="ECO:0000256" key="3">
    <source>
        <dbReference type="ARBA" id="ARBA00022692"/>
    </source>
</evidence>
<dbReference type="InterPro" id="IPR016574">
    <property type="entry name" value="Nicalin"/>
</dbReference>
<dbReference type="Proteomes" id="UP000050761">
    <property type="component" value="Unassembled WGS sequence"/>
</dbReference>
<evidence type="ECO:0000313" key="14">
    <source>
        <dbReference type="WBParaSite" id="HPBE_0002114901-mRNA-1"/>
    </source>
</evidence>
<evidence type="ECO:0000256" key="1">
    <source>
        <dbReference type="ARBA" id="ARBA00004389"/>
    </source>
</evidence>
<evidence type="ECO:0000256" key="7">
    <source>
        <dbReference type="ARBA" id="ARBA00023136"/>
    </source>
</evidence>
<accession>A0A3P8B8G8</accession>
<evidence type="ECO:0000256" key="4">
    <source>
        <dbReference type="ARBA" id="ARBA00022729"/>
    </source>
</evidence>
<dbReference type="WBParaSite" id="HPBE_0002114901-mRNA-1">
    <property type="protein sequence ID" value="HPBE_0002114901-mRNA-1"/>
    <property type="gene ID" value="HPBE_0002114901"/>
</dbReference>
<evidence type="ECO:0000256" key="9">
    <source>
        <dbReference type="ARBA" id="ARBA00034873"/>
    </source>
</evidence>
<dbReference type="Pfam" id="PF04389">
    <property type="entry name" value="Peptidase_M28"/>
    <property type="match status" value="1"/>
</dbReference>
<name>A0A3P8B8G8_HELPZ</name>
<feature type="transmembrane region" description="Helical" evidence="10">
    <location>
        <begin position="526"/>
        <end position="546"/>
    </location>
</feature>
<keyword evidence="4" id="KW-0732">Signal</keyword>
<keyword evidence="6 10" id="KW-1133">Transmembrane helix</keyword>
<evidence type="ECO:0000256" key="5">
    <source>
        <dbReference type="ARBA" id="ARBA00022824"/>
    </source>
</evidence>
<dbReference type="GO" id="GO:0005789">
    <property type="term" value="C:endoplasmic reticulum membrane"/>
    <property type="evidence" value="ECO:0007669"/>
    <property type="project" value="UniProtKB-SubCell"/>
</dbReference>
<reference evidence="14" key="2">
    <citation type="submission" date="2019-09" db="UniProtKB">
        <authorList>
            <consortium name="WormBaseParasite"/>
        </authorList>
    </citation>
    <scope>IDENTIFICATION</scope>
</reference>
<reference evidence="12 13" key="1">
    <citation type="submission" date="2018-11" db="EMBL/GenBank/DDBJ databases">
        <authorList>
            <consortium name="Pathogen Informatics"/>
        </authorList>
    </citation>
    <scope>NUCLEOTIDE SEQUENCE [LARGE SCALE GENOMIC DNA]</scope>
</reference>
<evidence type="ECO:0000313" key="13">
    <source>
        <dbReference type="Proteomes" id="UP000050761"/>
    </source>
</evidence>
<dbReference type="Gene3D" id="3.40.630.10">
    <property type="entry name" value="Zn peptidases"/>
    <property type="match status" value="1"/>
</dbReference>
<comment type="subcellular location">
    <subcellularLocation>
        <location evidence="1">Endoplasmic reticulum membrane</location>
        <topology evidence="1">Single-pass membrane protein</topology>
    </subcellularLocation>
</comment>
<sequence>MLTLQVNGSQQLGDKVELEFQAFRLQQYELNGNVVGSKHFRVQYEAESLNAKALRRCVVASWRDLTDHNIDDVLSNSVGALLIIIPSDPDALSPADKTVCGVDHSLLPPRTTRLNSTFQQFIELERKLATVRTDLAVYVSHSSAEANAILSDVQSASSLSKSATQQLFNSMAANTFQFTSTGSPSATPLTYKPNNIIGRLSSSERSAPTIAFVAHYDSHAPFPGVAVGADSNGSGVVVLLELLAIFRKLYEKASTRPPFNLIFVWTAAGKYNFQGARQFIEDFQSDNSEDNRLELAICVEALGGSGPLWMHASKQPADGSAADRLLRRLRLAAPNQSVELVTKKISINQPSAWEHEKFNIKRLPAVTLSRLPSHDSPIRKSMLDTASRLSLDALEKNTRYGEAAPERTYWGGFHAICFRTIAEAVLGHMLSLPEGGFTSDPRVSADTSVLSRDAVDRQRLAHAVRLFASRPRPVADEAATVACAANLAVAVGNYVKVVTVSPVSMHEVQIWPGTSDRLMAERVKPAVFDLIIAGGVFGYLAVFYYVSQKILLLEDSSKVYAISECEKVEKNM</sequence>
<dbReference type="SUPFAM" id="SSF53187">
    <property type="entry name" value="Zn-dependent exopeptidases"/>
    <property type="match status" value="1"/>
</dbReference>
<keyword evidence="5" id="KW-0256">Endoplasmic reticulum</keyword>
<evidence type="ECO:0000256" key="10">
    <source>
        <dbReference type="SAM" id="Phobius"/>
    </source>
</evidence>
<dbReference type="AlphaFoldDB" id="A0A3P8B8G8"/>
<evidence type="ECO:0000256" key="2">
    <source>
        <dbReference type="ARBA" id="ARBA00007717"/>
    </source>
</evidence>
<dbReference type="InterPro" id="IPR007484">
    <property type="entry name" value="Peptidase_M28"/>
</dbReference>
<protein>
    <recommendedName>
        <fullName evidence="9">BOS complex subunit NCLN</fullName>
    </recommendedName>
</protein>